<evidence type="ECO:0000256" key="8">
    <source>
        <dbReference type="SAM" id="MobiDB-lite"/>
    </source>
</evidence>
<evidence type="ECO:0000256" key="5">
    <source>
        <dbReference type="ARBA" id="ARBA00022737"/>
    </source>
</evidence>
<evidence type="ECO:0000256" key="4">
    <source>
        <dbReference type="ARBA" id="ARBA00022614"/>
    </source>
</evidence>
<dbReference type="PANTHER" id="PTHR10662">
    <property type="entry name" value="NUCLEAR RNA EXPORT FACTOR"/>
    <property type="match status" value="1"/>
</dbReference>
<feature type="domain" description="NTF2" evidence="9">
    <location>
        <begin position="386"/>
        <end position="538"/>
    </location>
</feature>
<dbReference type="InterPro" id="IPR005637">
    <property type="entry name" value="TAP_C_dom"/>
</dbReference>
<feature type="domain" description="TAP-C" evidence="10">
    <location>
        <begin position="573"/>
        <end position="628"/>
    </location>
</feature>
<dbReference type="InterPro" id="IPR001611">
    <property type="entry name" value="Leu-rich_rpt"/>
</dbReference>
<reference evidence="11 12" key="1">
    <citation type="submission" date="2024-03" db="EMBL/GenBank/DDBJ databases">
        <title>The genome assembly and annotation of the cricket Gryllus longicercus Weissman &amp; Gray.</title>
        <authorList>
            <person name="Szrajer S."/>
            <person name="Gray D."/>
            <person name="Ylla G."/>
        </authorList>
    </citation>
    <scope>NUCLEOTIDE SEQUENCE [LARGE SCALE GENOMIC DNA]</scope>
    <source>
        <strain evidence="11">DAG 2021-001</strain>
        <tissue evidence="11">Whole body minus gut</tissue>
    </source>
</reference>
<name>A0AAN9VRG4_9ORTH</name>
<evidence type="ECO:0000313" key="11">
    <source>
        <dbReference type="EMBL" id="KAK7867461.1"/>
    </source>
</evidence>
<keyword evidence="4" id="KW-0433">Leucine-rich repeat</keyword>
<dbReference type="GO" id="GO:0005634">
    <property type="term" value="C:nucleus"/>
    <property type="evidence" value="ECO:0007669"/>
    <property type="project" value="UniProtKB-SubCell"/>
</dbReference>
<dbReference type="InterPro" id="IPR030217">
    <property type="entry name" value="NXF_fam"/>
</dbReference>
<evidence type="ECO:0000256" key="7">
    <source>
        <dbReference type="ARBA" id="ARBA00023242"/>
    </source>
</evidence>
<evidence type="ECO:0000256" key="6">
    <source>
        <dbReference type="ARBA" id="ARBA00022816"/>
    </source>
</evidence>
<organism evidence="11 12">
    <name type="scientific">Gryllus longicercus</name>
    <dbReference type="NCBI Taxonomy" id="2509291"/>
    <lineage>
        <taxon>Eukaryota</taxon>
        <taxon>Metazoa</taxon>
        <taxon>Ecdysozoa</taxon>
        <taxon>Arthropoda</taxon>
        <taxon>Hexapoda</taxon>
        <taxon>Insecta</taxon>
        <taxon>Pterygota</taxon>
        <taxon>Neoptera</taxon>
        <taxon>Polyneoptera</taxon>
        <taxon>Orthoptera</taxon>
        <taxon>Ensifera</taxon>
        <taxon>Gryllidea</taxon>
        <taxon>Grylloidea</taxon>
        <taxon>Gryllidae</taxon>
        <taxon>Gryllinae</taxon>
        <taxon>Gryllus</taxon>
    </lineage>
</organism>
<keyword evidence="5" id="KW-0677">Repeat</keyword>
<dbReference type="InterPro" id="IPR002075">
    <property type="entry name" value="NTF2_dom"/>
</dbReference>
<keyword evidence="12" id="KW-1185">Reference proteome</keyword>
<dbReference type="Gene3D" id="3.30.70.330">
    <property type="match status" value="1"/>
</dbReference>
<dbReference type="InterPro" id="IPR009060">
    <property type="entry name" value="UBA-like_sf"/>
</dbReference>
<evidence type="ECO:0000259" key="10">
    <source>
        <dbReference type="PROSITE" id="PS51281"/>
    </source>
</evidence>
<accession>A0AAN9VRG4</accession>
<comment type="similarity">
    <text evidence="2">Belongs to the NXF family.</text>
</comment>
<comment type="subcellular location">
    <subcellularLocation>
        <location evidence="1">Nucleus</location>
    </subcellularLocation>
</comment>
<protein>
    <recommendedName>
        <fullName evidence="13">Nuclear RNA export factor 1</fullName>
    </recommendedName>
</protein>
<dbReference type="SUPFAM" id="SSF54427">
    <property type="entry name" value="NTF2-like"/>
    <property type="match status" value="1"/>
</dbReference>
<proteinExistence type="inferred from homology"/>
<dbReference type="Gene3D" id="3.10.450.50">
    <property type="match status" value="1"/>
</dbReference>
<dbReference type="Pfam" id="PF03943">
    <property type="entry name" value="TAP_C"/>
    <property type="match status" value="1"/>
</dbReference>
<evidence type="ECO:0008006" key="13">
    <source>
        <dbReference type="Google" id="ProtNLM"/>
    </source>
</evidence>
<keyword evidence="6" id="KW-0509">mRNA transport</keyword>
<keyword evidence="3" id="KW-0813">Transport</keyword>
<dbReference type="SMART" id="SM00804">
    <property type="entry name" value="TAP_C"/>
    <property type="match status" value="1"/>
</dbReference>
<dbReference type="SUPFAM" id="SSF52058">
    <property type="entry name" value="L domain-like"/>
    <property type="match status" value="1"/>
</dbReference>
<evidence type="ECO:0000256" key="3">
    <source>
        <dbReference type="ARBA" id="ARBA00022448"/>
    </source>
</evidence>
<dbReference type="FunFam" id="1.10.8.10:FF:000018">
    <property type="entry name" value="Nuclear RNA export factor 1"/>
    <property type="match status" value="1"/>
</dbReference>
<evidence type="ECO:0000256" key="2">
    <source>
        <dbReference type="ARBA" id="ARBA00009285"/>
    </source>
</evidence>
<feature type="region of interest" description="Disordered" evidence="8">
    <location>
        <begin position="8"/>
        <end position="32"/>
    </location>
</feature>
<dbReference type="Gene3D" id="1.10.8.10">
    <property type="entry name" value="DNA helicase RuvA subunit, C-terminal domain"/>
    <property type="match status" value="1"/>
</dbReference>
<dbReference type="PROSITE" id="PS51281">
    <property type="entry name" value="TAP_C"/>
    <property type="match status" value="1"/>
</dbReference>
<dbReference type="EMBL" id="JAZDUA010000119">
    <property type="protein sequence ID" value="KAK7867461.1"/>
    <property type="molecule type" value="Genomic_DNA"/>
</dbReference>
<evidence type="ECO:0000313" key="12">
    <source>
        <dbReference type="Proteomes" id="UP001378592"/>
    </source>
</evidence>
<dbReference type="Pfam" id="PF24048">
    <property type="entry name" value="LRR_NXF1-5"/>
    <property type="match status" value="1"/>
</dbReference>
<dbReference type="InterPro" id="IPR032675">
    <property type="entry name" value="LRR_dom_sf"/>
</dbReference>
<dbReference type="InterPro" id="IPR018222">
    <property type="entry name" value="Nuclear_transport_factor_2_euk"/>
</dbReference>
<dbReference type="CDD" id="cd14342">
    <property type="entry name" value="UBA_TAP-C"/>
    <property type="match status" value="1"/>
</dbReference>
<dbReference type="Proteomes" id="UP001378592">
    <property type="component" value="Unassembled WGS sequence"/>
</dbReference>
<dbReference type="AlphaFoldDB" id="A0AAN9VRG4"/>
<dbReference type="SUPFAM" id="SSF54928">
    <property type="entry name" value="RNA-binding domain, RBD"/>
    <property type="match status" value="1"/>
</dbReference>
<dbReference type="InterPro" id="IPR032710">
    <property type="entry name" value="NTF2-like_dom_sf"/>
</dbReference>
<sequence length="636" mass="72384">MRHLIVCGEAKKQKTNPVQEHQPPRPPRRAGQDHTVLRTVVGESSVAVQNFEIDSVQNPGPIPTVPVIPEVPMMDHFMANDMQEEQISNADMSTIVDDGSAITFNRVSWLPSGVLRNVATSGDYWHKFTVLRGAGYSKLEIMDALLDVVQPQMIAPVMYRREGSSATFFARNCLAAFLKLTRANLQIQVNSSGPFGPSVQTLDIEITLRHTHVQDLRLHLHDHLVACIARRHDKALKALDLSAFHMDPELSEVVFWSLRVPKAFVYVLNMLKVRTSAIRCLYLADNEITELPKFIILSKLEVVDLSSNKISNMNVLKNFNGLNLLEISLDRNPVCAQYHDELSYIQAIKEMVPTIKKIDGVYLTRPEPSLWRRNYVPPGQSECIALVDQFLQHYFTLLDGDDRQRLRGMYHPDALFSLTCNYVPGQSTSSTARLTRYTLESRNLLRLSDYSKSQQLLSQGAEEVLSALCRLPRTEHDPYSFAVDLPYYTQEIAVIVVSGVFREPSMMNENLIRAFSRTFVLHKVASKEYQIVNEMLTVSNASTKQAEESFQYPKPKVSLAKLSFNPAQDLTDADRKQMTRILSRLTEMNQQWAQKCLEQSKWDIKWALVVFTELLKMNKLPGEAFELEEDKVVEKK</sequence>
<dbReference type="InterPro" id="IPR012677">
    <property type="entry name" value="Nucleotide-bd_a/b_plait_sf"/>
</dbReference>
<dbReference type="InterPro" id="IPR057125">
    <property type="entry name" value="NXF1/2/3/5-like_LRR"/>
</dbReference>
<dbReference type="PROSITE" id="PS51450">
    <property type="entry name" value="LRR"/>
    <property type="match status" value="1"/>
</dbReference>
<dbReference type="PANTHER" id="PTHR10662:SF22">
    <property type="entry name" value="NUCLEAR RNA EXPORT FACTOR 1"/>
    <property type="match status" value="1"/>
</dbReference>
<dbReference type="InterPro" id="IPR035979">
    <property type="entry name" value="RBD_domain_sf"/>
</dbReference>
<dbReference type="PROSITE" id="PS50177">
    <property type="entry name" value="NTF2_DOMAIN"/>
    <property type="match status" value="1"/>
</dbReference>
<dbReference type="Gene3D" id="3.80.10.10">
    <property type="entry name" value="Ribonuclease Inhibitor"/>
    <property type="match status" value="1"/>
</dbReference>
<comment type="caution">
    <text evidence="11">The sequence shown here is derived from an EMBL/GenBank/DDBJ whole genome shotgun (WGS) entry which is preliminary data.</text>
</comment>
<dbReference type="SUPFAM" id="SSF46934">
    <property type="entry name" value="UBA-like"/>
    <property type="match status" value="1"/>
</dbReference>
<gene>
    <name evidence="11" type="ORF">R5R35_009772</name>
</gene>
<evidence type="ECO:0000256" key="1">
    <source>
        <dbReference type="ARBA" id="ARBA00004123"/>
    </source>
</evidence>
<dbReference type="GO" id="GO:0016973">
    <property type="term" value="P:poly(A)+ mRNA export from nucleus"/>
    <property type="evidence" value="ECO:0007669"/>
    <property type="project" value="TreeGrafter"/>
</dbReference>
<evidence type="ECO:0000259" key="9">
    <source>
        <dbReference type="PROSITE" id="PS50177"/>
    </source>
</evidence>
<keyword evidence="7" id="KW-0539">Nucleus</keyword>
<dbReference type="GO" id="GO:0003723">
    <property type="term" value="F:RNA binding"/>
    <property type="evidence" value="ECO:0007669"/>
    <property type="project" value="TreeGrafter"/>
</dbReference>
<dbReference type="Pfam" id="PF22602">
    <property type="entry name" value="NXF_NTF2"/>
    <property type="match status" value="1"/>
</dbReference>